<dbReference type="RefSeq" id="WP_204866418.1">
    <property type="nucleotide sequence ID" value="NZ_JAFBBK010000001.1"/>
</dbReference>
<name>A0ABS2KPJ0_9NOCA</name>
<dbReference type="Proteomes" id="UP000703038">
    <property type="component" value="Unassembled WGS sequence"/>
</dbReference>
<evidence type="ECO:0000313" key="2">
    <source>
        <dbReference type="Proteomes" id="UP000703038"/>
    </source>
</evidence>
<organism evidence="1 2">
    <name type="scientific">Rhodococcoides corynebacterioides</name>
    <dbReference type="NCBI Taxonomy" id="53972"/>
    <lineage>
        <taxon>Bacteria</taxon>
        <taxon>Bacillati</taxon>
        <taxon>Actinomycetota</taxon>
        <taxon>Actinomycetes</taxon>
        <taxon>Mycobacteriales</taxon>
        <taxon>Nocardiaceae</taxon>
        <taxon>Rhodococcoides</taxon>
    </lineage>
</organism>
<comment type="caution">
    <text evidence="1">The sequence shown here is derived from an EMBL/GenBank/DDBJ whole genome shotgun (WGS) entry which is preliminary data.</text>
</comment>
<protein>
    <recommendedName>
        <fullName evidence="3">Condensation domain-containing protein</fullName>
    </recommendedName>
</protein>
<evidence type="ECO:0000313" key="1">
    <source>
        <dbReference type="EMBL" id="MBM7413727.1"/>
    </source>
</evidence>
<keyword evidence="2" id="KW-1185">Reference proteome</keyword>
<sequence>MPQSEYPSTELDRTFAPAQNLAVVGPVAGLDVEAARAMLAAAENASPTSRIRLDPRADQRHWAYRTDIGAGTAVTSRPDLATDDLGELMDRVRTREGVRAPVEIVLCGDYAVVHYSHGVGDGLMGVTMVGAAASDPGFAMARSMAPSLPRNATWSALRRHYRSNPRALQDFRRLRAVHKRRDATADGVPTRRIEHWESTKTARAAYMRPEQVAALRSWSKANAPGATGASVSVALLVAALRSEGVPLDEHVMILFNCRRYLDEKHRAEHGNFAIGIPIRLPVLPTPGDVAGVMKQVIDSGWPIAVLGMADARATLKGHRTAPAPAPSEDVVTVPDRPRLAVSDLGTLSLYDHLSWLDDGRPRQMTASLEPDGPDGISILVSQVQGGRSYSASFCSGMIETETVDRALARACADPVGLLSRNTADLRSDGE</sequence>
<reference evidence="1 2" key="1">
    <citation type="submission" date="2021-01" db="EMBL/GenBank/DDBJ databases">
        <title>Genomics of switchgrass bacterial isolates.</title>
        <authorList>
            <person name="Shade A."/>
        </authorList>
    </citation>
    <scope>NUCLEOTIDE SEQUENCE [LARGE SCALE GENOMIC DNA]</scope>
    <source>
        <strain evidence="1 2">PvP111</strain>
    </source>
</reference>
<evidence type="ECO:0008006" key="3">
    <source>
        <dbReference type="Google" id="ProtNLM"/>
    </source>
</evidence>
<proteinExistence type="predicted"/>
<dbReference type="EMBL" id="JAFBBK010000001">
    <property type="protein sequence ID" value="MBM7413727.1"/>
    <property type="molecule type" value="Genomic_DNA"/>
</dbReference>
<gene>
    <name evidence="1" type="ORF">JOE42_000460</name>
</gene>
<accession>A0ABS2KPJ0</accession>